<evidence type="ECO:0000313" key="3">
    <source>
        <dbReference type="Proteomes" id="UP001527866"/>
    </source>
</evidence>
<feature type="compositionally biased region" description="Basic and acidic residues" evidence="1">
    <location>
        <begin position="62"/>
        <end position="71"/>
    </location>
</feature>
<name>A0ABT4UCK9_9ACTN</name>
<proteinExistence type="predicted"/>
<dbReference type="RefSeq" id="WP_270690214.1">
    <property type="nucleotide sequence ID" value="NZ_JAQFWQ010000139.1"/>
</dbReference>
<comment type="caution">
    <text evidence="2">The sequence shown here is derived from an EMBL/GenBank/DDBJ whole genome shotgun (WGS) entry which is preliminary data.</text>
</comment>
<evidence type="ECO:0000256" key="1">
    <source>
        <dbReference type="SAM" id="MobiDB-lite"/>
    </source>
</evidence>
<feature type="region of interest" description="Disordered" evidence="1">
    <location>
        <begin position="1"/>
        <end position="77"/>
    </location>
</feature>
<dbReference type="PANTHER" id="PTHR43384">
    <property type="entry name" value="SEPTUM SITE-DETERMINING PROTEIN MIND HOMOLOG, CHLOROPLASTIC-RELATED"/>
    <property type="match status" value="1"/>
</dbReference>
<dbReference type="InterPro" id="IPR027417">
    <property type="entry name" value="P-loop_NTPase"/>
</dbReference>
<keyword evidence="3" id="KW-1185">Reference proteome</keyword>
<dbReference type="SUPFAM" id="SSF52540">
    <property type="entry name" value="P-loop containing nucleoside triphosphate hydrolases"/>
    <property type="match status" value="1"/>
</dbReference>
<accession>A0ABT4UCK9</accession>
<reference evidence="2 3" key="1">
    <citation type="submission" date="2023-01" db="EMBL/GenBank/DDBJ databases">
        <title>Draft genome sequence of Nocardiopsis sp. RSe5-2 isolated from halophytes.</title>
        <authorList>
            <person name="Duangmal K."/>
            <person name="Chantavorakit T."/>
        </authorList>
    </citation>
    <scope>NUCLEOTIDE SEQUENCE [LARGE SCALE GENOMIC DNA]</scope>
    <source>
        <strain evidence="2 3">RSe5-2</strain>
    </source>
</reference>
<dbReference type="InterPro" id="IPR050625">
    <property type="entry name" value="ParA/MinD_ATPase"/>
</dbReference>
<gene>
    <name evidence="2" type="ORF">O4J56_29015</name>
</gene>
<organism evidence="2 3">
    <name type="scientific">Nocardiopsis endophytica</name>
    <dbReference type="NCBI Taxonomy" id="3018445"/>
    <lineage>
        <taxon>Bacteria</taxon>
        <taxon>Bacillati</taxon>
        <taxon>Actinomycetota</taxon>
        <taxon>Actinomycetes</taxon>
        <taxon>Streptosporangiales</taxon>
        <taxon>Nocardiopsidaceae</taxon>
        <taxon>Nocardiopsis</taxon>
    </lineage>
</organism>
<protein>
    <submittedName>
        <fullName evidence="2">Uncharacterized protein</fullName>
    </submittedName>
</protein>
<evidence type="ECO:0000313" key="2">
    <source>
        <dbReference type="EMBL" id="MDA2814720.1"/>
    </source>
</evidence>
<dbReference type="Proteomes" id="UP001527866">
    <property type="component" value="Unassembled WGS sequence"/>
</dbReference>
<feature type="compositionally biased region" description="Low complexity" evidence="1">
    <location>
        <begin position="11"/>
        <end position="32"/>
    </location>
</feature>
<dbReference type="Gene3D" id="3.40.50.300">
    <property type="entry name" value="P-loop containing nucleotide triphosphate hydrolases"/>
    <property type="match status" value="1"/>
</dbReference>
<dbReference type="PANTHER" id="PTHR43384:SF14">
    <property type="entry name" value="ESX-1 SECRETION-ASSOCIATED PROTEIN ESPI"/>
    <property type="match status" value="1"/>
</dbReference>
<sequence length="344" mass="35863">MSVRSPHPEPAADGEGSGAPAPAPLSELSADALIRRERPAPKGGWRRALYTVTGGRINPGDSKSEQRRQELEAAVGRAPLPEEHQSIVVLGTGAGVGTTTVALGLGAVLAAHRGDRVIAVDGDPERAPITDRMALKWHAELPLQDLIASPDAAVRYSDMNRFTAQTTGGLDVLASTPDDTASRPLGLESLRRISDAVERHYPLQLVDAGTGLDRPGVPVLLARCTRLVLVCPATREGAIAAANALDDVDAVAPGPLAESAAVVLAKGPSGGPGTSSEVDDLEQQMDRRCARALQLPEDPHLASDRPVDLADLRAPSALALLELAVEITEGFTRAGGNGDAPRER</sequence>
<dbReference type="EMBL" id="JAQFWQ010000139">
    <property type="protein sequence ID" value="MDA2814720.1"/>
    <property type="molecule type" value="Genomic_DNA"/>
</dbReference>
<feature type="region of interest" description="Disordered" evidence="1">
    <location>
        <begin position="265"/>
        <end position="284"/>
    </location>
</feature>